<evidence type="ECO:0000256" key="9">
    <source>
        <dbReference type="ARBA" id="ARBA00023141"/>
    </source>
</evidence>
<comment type="subunit">
    <text evidence="11">Monomer.</text>
</comment>
<dbReference type="GO" id="GO:0009423">
    <property type="term" value="P:chorismate biosynthetic process"/>
    <property type="evidence" value="ECO:0007669"/>
    <property type="project" value="UniProtKB-UniRule"/>
</dbReference>
<dbReference type="GO" id="GO:0005524">
    <property type="term" value="F:ATP binding"/>
    <property type="evidence" value="ECO:0007669"/>
    <property type="project" value="UniProtKB-UniRule"/>
</dbReference>
<dbReference type="PROSITE" id="PS01128">
    <property type="entry name" value="SHIKIMATE_KINASE"/>
    <property type="match status" value="1"/>
</dbReference>
<keyword evidence="11" id="KW-0963">Cytoplasm</keyword>
<keyword evidence="13" id="KW-1185">Reference proteome</keyword>
<dbReference type="PRINTS" id="PR01100">
    <property type="entry name" value="SHIKIMTKNASE"/>
</dbReference>
<dbReference type="GO" id="GO:0008652">
    <property type="term" value="P:amino acid biosynthetic process"/>
    <property type="evidence" value="ECO:0007669"/>
    <property type="project" value="UniProtKB-KW"/>
</dbReference>
<organism evidence="12 13">
    <name type="scientific">Hydromonas duriensis</name>
    <dbReference type="NCBI Taxonomy" id="1527608"/>
    <lineage>
        <taxon>Bacteria</taxon>
        <taxon>Pseudomonadati</taxon>
        <taxon>Pseudomonadota</taxon>
        <taxon>Betaproteobacteria</taxon>
        <taxon>Burkholderiales</taxon>
        <taxon>Burkholderiaceae</taxon>
        <taxon>Hydromonas</taxon>
    </lineage>
</organism>
<keyword evidence="5 11" id="KW-0808">Transferase</keyword>
<dbReference type="CDD" id="cd00464">
    <property type="entry name" value="SK"/>
    <property type="match status" value="1"/>
</dbReference>
<feature type="binding site" evidence="11">
    <location>
        <position position="55"/>
    </location>
    <ligand>
        <name>substrate</name>
    </ligand>
</feature>
<evidence type="ECO:0000256" key="11">
    <source>
        <dbReference type="HAMAP-Rule" id="MF_00109"/>
    </source>
</evidence>
<dbReference type="InterPro" id="IPR023000">
    <property type="entry name" value="Shikimate_kinase_CS"/>
</dbReference>
<dbReference type="InterPro" id="IPR031322">
    <property type="entry name" value="Shikimate/glucono_kinase"/>
</dbReference>
<dbReference type="GO" id="GO:0000287">
    <property type="term" value="F:magnesium ion binding"/>
    <property type="evidence" value="ECO:0007669"/>
    <property type="project" value="UniProtKB-UniRule"/>
</dbReference>
<evidence type="ECO:0000313" key="12">
    <source>
        <dbReference type="EMBL" id="TDR33012.1"/>
    </source>
</evidence>
<accession>A0A4R6YBJ8</accession>
<comment type="subcellular location">
    <subcellularLocation>
        <location evidence="11">Cytoplasm</location>
    </subcellularLocation>
</comment>
<comment type="similarity">
    <text evidence="2 11">Belongs to the shikimate kinase family.</text>
</comment>
<dbReference type="GO" id="GO:0004765">
    <property type="term" value="F:shikimate kinase activity"/>
    <property type="evidence" value="ECO:0007669"/>
    <property type="project" value="UniProtKB-UniRule"/>
</dbReference>
<comment type="catalytic activity">
    <reaction evidence="10 11">
        <text>shikimate + ATP = 3-phosphoshikimate + ADP + H(+)</text>
        <dbReference type="Rhea" id="RHEA:13121"/>
        <dbReference type="ChEBI" id="CHEBI:15378"/>
        <dbReference type="ChEBI" id="CHEBI:30616"/>
        <dbReference type="ChEBI" id="CHEBI:36208"/>
        <dbReference type="ChEBI" id="CHEBI:145989"/>
        <dbReference type="ChEBI" id="CHEBI:456216"/>
        <dbReference type="EC" id="2.7.1.71"/>
    </reaction>
</comment>
<dbReference type="PANTHER" id="PTHR21087">
    <property type="entry name" value="SHIKIMATE KINASE"/>
    <property type="match status" value="1"/>
</dbReference>
<evidence type="ECO:0000256" key="8">
    <source>
        <dbReference type="ARBA" id="ARBA00022840"/>
    </source>
</evidence>
<feature type="binding site" evidence="11">
    <location>
        <position position="79"/>
    </location>
    <ligand>
        <name>substrate</name>
    </ligand>
</feature>
<dbReference type="InterPro" id="IPR000623">
    <property type="entry name" value="Shikimate_kinase/TSH1"/>
</dbReference>
<evidence type="ECO:0000256" key="3">
    <source>
        <dbReference type="ARBA" id="ARBA00012154"/>
    </source>
</evidence>
<dbReference type="InterPro" id="IPR027417">
    <property type="entry name" value="P-loop_NTPase"/>
</dbReference>
<evidence type="ECO:0000256" key="2">
    <source>
        <dbReference type="ARBA" id="ARBA00006997"/>
    </source>
</evidence>
<feature type="binding site" evidence="11">
    <location>
        <position position="101"/>
    </location>
    <ligand>
        <name>substrate</name>
    </ligand>
</feature>
<comment type="caution">
    <text evidence="11">Lacks conserved residue(s) required for the propagation of feature annotation.</text>
</comment>
<keyword evidence="11" id="KW-0479">Metal-binding</keyword>
<feature type="binding site" evidence="11">
    <location>
        <begin position="33"/>
        <end position="38"/>
    </location>
    <ligand>
        <name>ATP</name>
        <dbReference type="ChEBI" id="CHEBI:30616"/>
    </ligand>
</feature>
<dbReference type="AlphaFoldDB" id="A0A4R6YBJ8"/>
<keyword evidence="8 11" id="KW-0067">ATP-binding</keyword>
<keyword evidence="11" id="KW-0460">Magnesium</keyword>
<comment type="cofactor">
    <cofactor evidence="11">
        <name>Mg(2+)</name>
        <dbReference type="ChEBI" id="CHEBI:18420"/>
    </cofactor>
    <text evidence="11">Binds 1 Mg(2+) ion per subunit.</text>
</comment>
<dbReference type="PANTHER" id="PTHR21087:SF16">
    <property type="entry name" value="SHIKIMATE KINASE 1, CHLOROPLASTIC"/>
    <property type="match status" value="1"/>
</dbReference>
<reference evidence="12 13" key="1">
    <citation type="submission" date="2019-03" db="EMBL/GenBank/DDBJ databases">
        <title>Genomic Encyclopedia of Type Strains, Phase IV (KMG-IV): sequencing the most valuable type-strain genomes for metagenomic binning, comparative biology and taxonomic classification.</title>
        <authorList>
            <person name="Goeker M."/>
        </authorList>
    </citation>
    <scope>NUCLEOTIDE SEQUENCE [LARGE SCALE GENOMIC DNA]</scope>
    <source>
        <strain evidence="12 13">DSM 102852</strain>
    </source>
</reference>
<dbReference type="OrthoDB" id="9800332at2"/>
<sequence length="202" mass="22351">MSKKRIPHSIPISPTQQALLSQLPNISLVGLMGSGKSTVGRLLAATLNRPFFDSDEEIIHRTGASIPTIFEFEGEAGFREREAKMIQELSEKKQVIIATGGGAVLREDNRTALKKNSWVIYLSTTPEKLLVRTRFDRNRPLLQNPDPLGTLKKMHEIRHPLYSQVADIIVTTGSGQVVQVATHILEALTQKIAQAQGQPDTH</sequence>
<gene>
    <name evidence="11" type="primary">aroK</name>
    <name evidence="12" type="ORF">DFR44_10161</name>
</gene>
<dbReference type="GO" id="GO:0005829">
    <property type="term" value="C:cytosol"/>
    <property type="evidence" value="ECO:0007669"/>
    <property type="project" value="TreeGrafter"/>
</dbReference>
<dbReference type="UniPathway" id="UPA00053">
    <property type="reaction ID" value="UER00088"/>
</dbReference>
<keyword evidence="6 11" id="KW-0547">Nucleotide-binding</keyword>
<feature type="binding site" evidence="11">
    <location>
        <position position="139"/>
    </location>
    <ligand>
        <name>ATP</name>
        <dbReference type="ChEBI" id="CHEBI:30616"/>
    </ligand>
</feature>
<dbReference type="SUPFAM" id="SSF52540">
    <property type="entry name" value="P-loop containing nucleoside triphosphate hydrolases"/>
    <property type="match status" value="1"/>
</dbReference>
<evidence type="ECO:0000256" key="1">
    <source>
        <dbReference type="ARBA" id="ARBA00004842"/>
    </source>
</evidence>
<name>A0A4R6YBJ8_9BURK</name>
<dbReference type="RefSeq" id="WP_133618709.1">
    <property type="nucleotide sequence ID" value="NZ_SNZE01000001.1"/>
</dbReference>
<keyword evidence="4 11" id="KW-0028">Amino-acid biosynthesis</keyword>
<dbReference type="HAMAP" id="MF_00109">
    <property type="entry name" value="Shikimate_kinase"/>
    <property type="match status" value="1"/>
</dbReference>
<comment type="function">
    <text evidence="11">Catalyzes the specific phosphorylation of the 3-hydroxyl group of shikimic acid using ATP as a cosubstrate.</text>
</comment>
<feature type="binding site" evidence="11">
    <location>
        <position position="158"/>
    </location>
    <ligand>
        <name>substrate</name>
    </ligand>
</feature>
<comment type="caution">
    <text evidence="12">The sequence shown here is derived from an EMBL/GenBank/DDBJ whole genome shotgun (WGS) entry which is preliminary data.</text>
</comment>
<dbReference type="Proteomes" id="UP000294480">
    <property type="component" value="Unassembled WGS sequence"/>
</dbReference>
<dbReference type="Gene3D" id="3.40.50.300">
    <property type="entry name" value="P-loop containing nucleotide triphosphate hydrolases"/>
    <property type="match status" value="1"/>
</dbReference>
<keyword evidence="7 11" id="KW-0418">Kinase</keyword>
<keyword evidence="9 11" id="KW-0057">Aromatic amino acid biosynthesis</keyword>
<evidence type="ECO:0000256" key="10">
    <source>
        <dbReference type="ARBA" id="ARBA00048567"/>
    </source>
</evidence>
<dbReference type="Pfam" id="PF01202">
    <property type="entry name" value="SKI"/>
    <property type="match status" value="1"/>
</dbReference>
<evidence type="ECO:0000256" key="5">
    <source>
        <dbReference type="ARBA" id="ARBA00022679"/>
    </source>
</evidence>
<comment type="pathway">
    <text evidence="1 11">Metabolic intermediate biosynthesis; chorismate biosynthesis; chorismate from D-erythrose 4-phosphate and phosphoenolpyruvate: step 5/7.</text>
</comment>
<dbReference type="EMBL" id="SNZE01000001">
    <property type="protein sequence ID" value="TDR33012.1"/>
    <property type="molecule type" value="Genomic_DNA"/>
</dbReference>
<feature type="binding site" evidence="11">
    <location>
        <position position="37"/>
    </location>
    <ligand>
        <name>Mg(2+)</name>
        <dbReference type="ChEBI" id="CHEBI:18420"/>
    </ligand>
</feature>
<protein>
    <recommendedName>
        <fullName evidence="3 11">Shikimate kinase</fullName>
        <shortName evidence="11">SK</shortName>
        <ecNumber evidence="3 11">2.7.1.71</ecNumber>
    </recommendedName>
</protein>
<dbReference type="GO" id="GO:0009073">
    <property type="term" value="P:aromatic amino acid family biosynthetic process"/>
    <property type="evidence" value="ECO:0007669"/>
    <property type="project" value="UniProtKB-KW"/>
</dbReference>
<evidence type="ECO:0000256" key="7">
    <source>
        <dbReference type="ARBA" id="ARBA00022777"/>
    </source>
</evidence>
<proteinExistence type="inferred from homology"/>
<evidence type="ECO:0000313" key="13">
    <source>
        <dbReference type="Proteomes" id="UP000294480"/>
    </source>
</evidence>
<evidence type="ECO:0000256" key="4">
    <source>
        <dbReference type="ARBA" id="ARBA00022605"/>
    </source>
</evidence>
<evidence type="ECO:0000256" key="6">
    <source>
        <dbReference type="ARBA" id="ARBA00022741"/>
    </source>
</evidence>
<dbReference type="EC" id="2.7.1.71" evidence="3 11"/>